<dbReference type="InterPro" id="IPR041916">
    <property type="entry name" value="Anti_sigma_zinc_sf"/>
</dbReference>
<dbReference type="Pfam" id="PF13490">
    <property type="entry name" value="zf-HC2"/>
    <property type="match status" value="1"/>
</dbReference>
<keyword evidence="2" id="KW-0804">Transcription</keyword>
<protein>
    <recommendedName>
        <fullName evidence="4">Putative zinc-finger domain-containing protein</fullName>
    </recommendedName>
</protein>
<comment type="caution">
    <text evidence="5">The sequence shown here is derived from an EMBL/GenBank/DDBJ whole genome shotgun (WGS) entry which is preliminary data.</text>
</comment>
<dbReference type="InterPro" id="IPR027383">
    <property type="entry name" value="Znf_put"/>
</dbReference>
<reference evidence="6" key="1">
    <citation type="journal article" date="2019" name="Int. J. Syst. Evol. Microbiol.">
        <title>The Global Catalogue of Microorganisms (GCM) 10K type strain sequencing project: providing services to taxonomists for standard genome sequencing and annotation.</title>
        <authorList>
            <consortium name="The Broad Institute Genomics Platform"/>
            <consortium name="The Broad Institute Genome Sequencing Center for Infectious Disease"/>
            <person name="Wu L."/>
            <person name="Ma J."/>
        </authorList>
    </citation>
    <scope>NUCLEOTIDE SEQUENCE [LARGE SCALE GENOMIC DNA]</scope>
    <source>
        <strain evidence="6">JCM 18303</strain>
    </source>
</reference>
<dbReference type="RefSeq" id="WP_185058992.1">
    <property type="nucleotide sequence ID" value="NZ_BAABJP010000001.1"/>
</dbReference>
<sequence>MTELRARHVARPAWGGNGGSHLALDAIVAYVDEELTPGARRRALEHLARCTDCASEVVAQTQARWLLRASAAPSLPSSLLSSLRAIPQETELPEPPAGLAVGPDGELVSVLRPARSKAAPERVDRRAVFGFDRRVLLGAGAAMSGLALSALAVAGDADPGTATPVASLNGGGPTTPASTVWARHEHAPRYDSSMVNAVGLPSVAGKPDPVEAAILRPGK</sequence>
<dbReference type="Gene3D" id="1.10.10.1320">
    <property type="entry name" value="Anti-sigma factor, zinc-finger domain"/>
    <property type="match status" value="1"/>
</dbReference>
<evidence type="ECO:0000313" key="5">
    <source>
        <dbReference type="EMBL" id="GAA5147203.1"/>
    </source>
</evidence>
<dbReference type="Proteomes" id="UP001428817">
    <property type="component" value="Unassembled WGS sequence"/>
</dbReference>
<dbReference type="EMBL" id="BAABJP010000001">
    <property type="protein sequence ID" value="GAA5147203.1"/>
    <property type="molecule type" value="Genomic_DNA"/>
</dbReference>
<keyword evidence="3" id="KW-1133">Transmembrane helix</keyword>
<gene>
    <name evidence="5" type="ORF">GCM10023321_07860</name>
</gene>
<organism evidence="5 6">
    <name type="scientific">Pseudonocardia eucalypti</name>
    <dbReference type="NCBI Taxonomy" id="648755"/>
    <lineage>
        <taxon>Bacteria</taxon>
        <taxon>Bacillati</taxon>
        <taxon>Actinomycetota</taxon>
        <taxon>Actinomycetes</taxon>
        <taxon>Pseudonocardiales</taxon>
        <taxon>Pseudonocardiaceae</taxon>
        <taxon>Pseudonocardia</taxon>
    </lineage>
</organism>
<proteinExistence type="predicted"/>
<accession>A0ABP9PJL4</accession>
<evidence type="ECO:0000313" key="6">
    <source>
        <dbReference type="Proteomes" id="UP001428817"/>
    </source>
</evidence>
<feature type="transmembrane region" description="Helical" evidence="3">
    <location>
        <begin position="135"/>
        <end position="154"/>
    </location>
</feature>
<evidence type="ECO:0000256" key="2">
    <source>
        <dbReference type="ARBA" id="ARBA00023163"/>
    </source>
</evidence>
<feature type="domain" description="Putative zinc-finger" evidence="4">
    <location>
        <begin position="23"/>
        <end position="54"/>
    </location>
</feature>
<keyword evidence="1" id="KW-0805">Transcription regulation</keyword>
<evidence type="ECO:0000256" key="3">
    <source>
        <dbReference type="SAM" id="Phobius"/>
    </source>
</evidence>
<keyword evidence="6" id="KW-1185">Reference proteome</keyword>
<keyword evidence="3" id="KW-0472">Membrane</keyword>
<keyword evidence="3" id="KW-0812">Transmembrane</keyword>
<name>A0ABP9PJL4_9PSEU</name>
<evidence type="ECO:0000259" key="4">
    <source>
        <dbReference type="Pfam" id="PF13490"/>
    </source>
</evidence>
<evidence type="ECO:0000256" key="1">
    <source>
        <dbReference type="ARBA" id="ARBA00023015"/>
    </source>
</evidence>